<sequence>MPYKRSPPKRSVNSGMLDSSREPDQNDVESSSNDQQLIGQNTPKEFNLMDLLHMFAWNASSAFKRVFKDMMQCYKPNLVLVTETRVVGDKAIEIINGLGFNNHFKVNPMGYAGGMWLLWNEDQVKIIVLDHTFQEIHARAEANNSNPIFVFLCLC</sequence>
<dbReference type="AlphaFoldDB" id="A0A835CJQ8"/>
<evidence type="ECO:0000313" key="3">
    <source>
        <dbReference type="Proteomes" id="UP000634136"/>
    </source>
</evidence>
<dbReference type="Proteomes" id="UP000634136">
    <property type="component" value="Unassembled WGS sequence"/>
</dbReference>
<reference evidence="2" key="1">
    <citation type="submission" date="2020-09" db="EMBL/GenBank/DDBJ databases">
        <title>Genome-Enabled Discovery of Anthraquinone Biosynthesis in Senna tora.</title>
        <authorList>
            <person name="Kang S.-H."/>
            <person name="Pandey R.P."/>
            <person name="Lee C.-M."/>
            <person name="Sim J.-S."/>
            <person name="Jeong J.-T."/>
            <person name="Choi B.-S."/>
            <person name="Jung M."/>
            <person name="Ginzburg D."/>
            <person name="Zhao K."/>
            <person name="Won S.Y."/>
            <person name="Oh T.-J."/>
            <person name="Yu Y."/>
            <person name="Kim N.-H."/>
            <person name="Lee O.R."/>
            <person name="Lee T.-H."/>
            <person name="Bashyal P."/>
            <person name="Kim T.-S."/>
            <person name="Lee W.-H."/>
            <person name="Kawkins C."/>
            <person name="Kim C.-K."/>
            <person name="Kim J.S."/>
            <person name="Ahn B.O."/>
            <person name="Rhee S.Y."/>
            <person name="Sohng J.K."/>
        </authorList>
    </citation>
    <scope>NUCLEOTIDE SEQUENCE</scope>
    <source>
        <tissue evidence="2">Leaf</tissue>
    </source>
</reference>
<protein>
    <submittedName>
        <fullName evidence="2">Reverse transcriptase</fullName>
    </submittedName>
</protein>
<feature type="region of interest" description="Disordered" evidence="1">
    <location>
        <begin position="1"/>
        <end position="39"/>
    </location>
</feature>
<dbReference type="GO" id="GO:0003964">
    <property type="term" value="F:RNA-directed DNA polymerase activity"/>
    <property type="evidence" value="ECO:0007669"/>
    <property type="project" value="UniProtKB-KW"/>
</dbReference>
<evidence type="ECO:0000313" key="2">
    <source>
        <dbReference type="EMBL" id="KAF7842595.1"/>
    </source>
</evidence>
<feature type="compositionally biased region" description="Polar residues" evidence="1">
    <location>
        <begin position="28"/>
        <end position="39"/>
    </location>
</feature>
<dbReference type="OrthoDB" id="1739306at2759"/>
<name>A0A835CJQ8_9FABA</name>
<keyword evidence="2" id="KW-0548">Nucleotidyltransferase</keyword>
<accession>A0A835CJQ8</accession>
<organism evidence="2 3">
    <name type="scientific">Senna tora</name>
    <dbReference type="NCBI Taxonomy" id="362788"/>
    <lineage>
        <taxon>Eukaryota</taxon>
        <taxon>Viridiplantae</taxon>
        <taxon>Streptophyta</taxon>
        <taxon>Embryophyta</taxon>
        <taxon>Tracheophyta</taxon>
        <taxon>Spermatophyta</taxon>
        <taxon>Magnoliopsida</taxon>
        <taxon>eudicotyledons</taxon>
        <taxon>Gunneridae</taxon>
        <taxon>Pentapetalae</taxon>
        <taxon>rosids</taxon>
        <taxon>fabids</taxon>
        <taxon>Fabales</taxon>
        <taxon>Fabaceae</taxon>
        <taxon>Caesalpinioideae</taxon>
        <taxon>Cassia clade</taxon>
        <taxon>Senna</taxon>
    </lineage>
</organism>
<dbReference type="PANTHER" id="PTHR35218:SF9">
    <property type="entry name" value="ENDONUCLEASE_EXONUCLEASE_PHOSPHATASE DOMAIN-CONTAINING PROTEIN"/>
    <property type="match status" value="1"/>
</dbReference>
<evidence type="ECO:0000256" key="1">
    <source>
        <dbReference type="SAM" id="MobiDB-lite"/>
    </source>
</evidence>
<dbReference type="EMBL" id="JAAIUW010000002">
    <property type="protein sequence ID" value="KAF7842595.1"/>
    <property type="molecule type" value="Genomic_DNA"/>
</dbReference>
<dbReference type="PANTHER" id="PTHR35218">
    <property type="entry name" value="RNASE H DOMAIN-CONTAINING PROTEIN"/>
    <property type="match status" value="1"/>
</dbReference>
<keyword evidence="2" id="KW-0808">Transferase</keyword>
<keyword evidence="2" id="KW-0695">RNA-directed DNA polymerase</keyword>
<comment type="caution">
    <text evidence="2">The sequence shown here is derived from an EMBL/GenBank/DDBJ whole genome shotgun (WGS) entry which is preliminary data.</text>
</comment>
<keyword evidence="3" id="KW-1185">Reference proteome</keyword>
<proteinExistence type="predicted"/>
<gene>
    <name evidence="2" type="ORF">G2W53_004893</name>
</gene>